<dbReference type="Gene3D" id="3.60.40.10">
    <property type="entry name" value="PPM-type phosphatase domain"/>
    <property type="match status" value="1"/>
</dbReference>
<dbReference type="EMBL" id="JBAHYK010000222">
    <property type="protein sequence ID" value="KAL0576460.1"/>
    <property type="molecule type" value="Genomic_DNA"/>
</dbReference>
<comment type="caution">
    <text evidence="1">The sequence shown here is derived from an EMBL/GenBank/DDBJ whole genome shotgun (WGS) entry which is preliminary data.</text>
</comment>
<gene>
    <name evidence="1" type="ORF">V5O48_005535</name>
</gene>
<evidence type="ECO:0000313" key="2">
    <source>
        <dbReference type="Proteomes" id="UP001465976"/>
    </source>
</evidence>
<keyword evidence="2" id="KW-1185">Reference proteome</keyword>
<organism evidence="1 2">
    <name type="scientific">Marasmius crinis-equi</name>
    <dbReference type="NCBI Taxonomy" id="585013"/>
    <lineage>
        <taxon>Eukaryota</taxon>
        <taxon>Fungi</taxon>
        <taxon>Dikarya</taxon>
        <taxon>Basidiomycota</taxon>
        <taxon>Agaricomycotina</taxon>
        <taxon>Agaricomycetes</taxon>
        <taxon>Agaricomycetidae</taxon>
        <taxon>Agaricales</taxon>
        <taxon>Marasmiineae</taxon>
        <taxon>Marasmiaceae</taxon>
        <taxon>Marasmius</taxon>
    </lineage>
</organism>
<dbReference type="InterPro" id="IPR036457">
    <property type="entry name" value="PPM-type-like_dom_sf"/>
</dbReference>
<protein>
    <submittedName>
        <fullName evidence="1">Uncharacterized protein</fullName>
    </submittedName>
</protein>
<accession>A0ABR3FMB0</accession>
<proteinExistence type="predicted"/>
<reference evidence="1 2" key="1">
    <citation type="submission" date="2024-02" db="EMBL/GenBank/DDBJ databases">
        <title>A draft genome for the cacao thread blight pathogen Marasmius crinis-equi.</title>
        <authorList>
            <person name="Cohen S.P."/>
            <person name="Baruah I.K."/>
            <person name="Amoako-Attah I."/>
            <person name="Bukari Y."/>
            <person name="Meinhardt L.W."/>
            <person name="Bailey B.A."/>
        </authorList>
    </citation>
    <scope>NUCLEOTIDE SEQUENCE [LARGE SCALE GENOMIC DNA]</scope>
    <source>
        <strain evidence="1 2">GH-76</strain>
    </source>
</reference>
<evidence type="ECO:0000313" key="1">
    <source>
        <dbReference type="EMBL" id="KAL0576460.1"/>
    </source>
</evidence>
<sequence length="223" mass="24297">MSSNIASSCLPQSPAASKRVAPTRSFSSLEGMITRLKTDISSTNGLSPIANGNFLWFSMVGLLSEVTRSLLVLKRVRPGHGTGTEAVDFVKEKLPASIKTALSSELVGNDCLPDSVIAKVLQECITQVDEAIRVDVQNLFPGGEQEIAQLSDDKFKRTIQDPDEPTKSSVKIIRARTGTTALIALVDQVKAIHIANLCDCQACAYHYYLHFPLSQYRFLKGDL</sequence>
<dbReference type="Proteomes" id="UP001465976">
    <property type="component" value="Unassembled WGS sequence"/>
</dbReference>
<name>A0ABR3FMB0_9AGAR</name>